<proteinExistence type="predicted"/>
<sequence>MQLDKEAGSQAGAWWWDWGRGGGGGTSFGCYGGGTGKRVRQKKVRLAVLASDFVSDSEGSVGIGSADSLEWDLLSPMSTSAYDEGMGAPGSQNEVPFLFMDEVGRVGE</sequence>
<reference evidence="1" key="2">
    <citation type="journal article" date="2015" name="Fish Shellfish Immunol.">
        <title>Early steps in the European eel (Anguilla anguilla)-Vibrio vulnificus interaction in the gills: Role of the RtxA13 toxin.</title>
        <authorList>
            <person name="Callol A."/>
            <person name="Pajuelo D."/>
            <person name="Ebbesson L."/>
            <person name="Teles M."/>
            <person name="MacKenzie S."/>
            <person name="Amaro C."/>
        </authorList>
    </citation>
    <scope>NUCLEOTIDE SEQUENCE</scope>
</reference>
<organism evidence="1">
    <name type="scientific">Anguilla anguilla</name>
    <name type="common">European freshwater eel</name>
    <name type="synonym">Muraena anguilla</name>
    <dbReference type="NCBI Taxonomy" id="7936"/>
    <lineage>
        <taxon>Eukaryota</taxon>
        <taxon>Metazoa</taxon>
        <taxon>Chordata</taxon>
        <taxon>Craniata</taxon>
        <taxon>Vertebrata</taxon>
        <taxon>Euteleostomi</taxon>
        <taxon>Actinopterygii</taxon>
        <taxon>Neopterygii</taxon>
        <taxon>Teleostei</taxon>
        <taxon>Anguilliformes</taxon>
        <taxon>Anguillidae</taxon>
        <taxon>Anguilla</taxon>
    </lineage>
</organism>
<dbReference type="AlphaFoldDB" id="A0A0E9R8J1"/>
<dbReference type="EMBL" id="GBXM01083470">
    <property type="protein sequence ID" value="JAH25107.1"/>
    <property type="molecule type" value="Transcribed_RNA"/>
</dbReference>
<name>A0A0E9R8J1_ANGAN</name>
<reference evidence="1" key="1">
    <citation type="submission" date="2014-11" db="EMBL/GenBank/DDBJ databases">
        <authorList>
            <person name="Amaro Gonzalez C."/>
        </authorList>
    </citation>
    <scope>NUCLEOTIDE SEQUENCE</scope>
</reference>
<accession>A0A0E9R8J1</accession>
<protein>
    <submittedName>
        <fullName evidence="1">Uncharacterized protein</fullName>
    </submittedName>
</protein>
<evidence type="ECO:0000313" key="1">
    <source>
        <dbReference type="EMBL" id="JAH25107.1"/>
    </source>
</evidence>